<feature type="domain" description="Adenylyl/Guanylyl and SMODS C-terminal sensor" evidence="2">
    <location>
        <begin position="339"/>
        <end position="461"/>
    </location>
</feature>
<keyword evidence="1" id="KW-0051">Antiviral defense</keyword>
<dbReference type="InterPro" id="IPR006116">
    <property type="entry name" value="NT_2-5OAS_ClassI-CCAase"/>
</dbReference>
<dbReference type="Gene3D" id="3.30.460.10">
    <property type="entry name" value="Beta Polymerase, domain 2"/>
    <property type="match status" value="1"/>
</dbReference>
<dbReference type="Pfam" id="PF18134">
    <property type="entry name" value="AGS_C"/>
    <property type="match status" value="1"/>
</dbReference>
<name>A0A1G7BDV9_9ACTN</name>
<dbReference type="InterPro" id="IPR043519">
    <property type="entry name" value="NT_sf"/>
</dbReference>
<evidence type="ECO:0000256" key="1">
    <source>
        <dbReference type="ARBA" id="ARBA00023118"/>
    </source>
</evidence>
<dbReference type="AlphaFoldDB" id="A0A1G7BDV9"/>
<dbReference type="EMBL" id="LT629688">
    <property type="protein sequence ID" value="SDE25294.1"/>
    <property type="molecule type" value="Genomic_DNA"/>
</dbReference>
<dbReference type="InterPro" id="IPR040511">
    <property type="entry name" value="AGS_C"/>
</dbReference>
<gene>
    <name evidence="3" type="ORF">SAMN04489747_2928</name>
</gene>
<dbReference type="STRING" id="675864.SAMN04489747_2928"/>
<organism evidence="3 4">
    <name type="scientific">Auraticoccus monumenti</name>
    <dbReference type="NCBI Taxonomy" id="675864"/>
    <lineage>
        <taxon>Bacteria</taxon>
        <taxon>Bacillati</taxon>
        <taxon>Actinomycetota</taxon>
        <taxon>Actinomycetes</taxon>
        <taxon>Propionibacteriales</taxon>
        <taxon>Propionibacteriaceae</taxon>
        <taxon>Auraticoccus</taxon>
    </lineage>
</organism>
<dbReference type="GO" id="GO:0051607">
    <property type="term" value="P:defense response to virus"/>
    <property type="evidence" value="ECO:0007669"/>
    <property type="project" value="UniProtKB-KW"/>
</dbReference>
<evidence type="ECO:0000259" key="2">
    <source>
        <dbReference type="Pfam" id="PF18134"/>
    </source>
</evidence>
<dbReference type="RefSeq" id="WP_090594569.1">
    <property type="nucleotide sequence ID" value="NZ_LT629688.1"/>
</dbReference>
<dbReference type="GO" id="GO:0016779">
    <property type="term" value="F:nucleotidyltransferase activity"/>
    <property type="evidence" value="ECO:0007669"/>
    <property type="project" value="InterPro"/>
</dbReference>
<reference evidence="3 4" key="1">
    <citation type="submission" date="2016-10" db="EMBL/GenBank/DDBJ databases">
        <authorList>
            <person name="de Groot N.N."/>
        </authorList>
    </citation>
    <scope>NUCLEOTIDE SEQUENCE [LARGE SCALE GENOMIC DNA]</scope>
    <source>
        <strain evidence="3 4">MON 2.2</strain>
    </source>
</reference>
<evidence type="ECO:0000313" key="4">
    <source>
        <dbReference type="Proteomes" id="UP000198546"/>
    </source>
</evidence>
<sequence>MTVDFDAHFHAFLTSTVNLKPYKLTQLDGRVTAITDAFKKDATVGHMYKEHTPQGSWAHETIINPVSSYDEFDADILLHLEQNLDWTEDPKTYLQQVRAAFKRNTTYKDKVVRKNRCVRIQYANDCHVDVVPSITLDDGREVIVYYADNDFEDTNPVGFADWMKERDDVTDGELRRVIRLFKWLRDYKNTFSCPSVILTVMLGTRVQWWNADTEYADIPTALVNLLEALDLWLAGHPTMPLLDDPSCPGLSFNHRWDEDKYSTFKKKVSDYATIAREAYDLQGDDDAAALKTWQKMFGPEFAASAVTEARTALVTENIVASLSGKTLEHASAHNDVAPHEEFITNKYRDVQLRYTAQIDARVPGSRRSALLRRSRVVGVSRSVIFHLKTDAPEPYEVLWKVRNRGVEAERVGQLRGEIRTGGNVTRNQHRESTSYRGIHYVEAYVVRNGVVVASDHHEVKIV</sequence>
<dbReference type="OrthoDB" id="3328101at2"/>
<dbReference type="Proteomes" id="UP000198546">
    <property type="component" value="Chromosome i"/>
</dbReference>
<dbReference type="CDD" id="cd05400">
    <property type="entry name" value="NT_2-5OAS_ClassI-CCAase"/>
    <property type="match status" value="1"/>
</dbReference>
<protein>
    <recommendedName>
        <fullName evidence="2">Adenylyl/Guanylyl and SMODS C-terminal sensor domain-containing protein</fullName>
    </recommendedName>
</protein>
<keyword evidence="4" id="KW-1185">Reference proteome</keyword>
<dbReference type="Pfam" id="PF18144">
    <property type="entry name" value="SMODS"/>
    <property type="match status" value="1"/>
</dbReference>
<evidence type="ECO:0000313" key="3">
    <source>
        <dbReference type="EMBL" id="SDE25294.1"/>
    </source>
</evidence>
<proteinExistence type="predicted"/>
<accession>A0A1G7BDV9</accession>